<dbReference type="OrthoDB" id="284135at2"/>
<gene>
    <name evidence="1" type="ORF">ETAA8_39460</name>
</gene>
<dbReference type="KEGG" id="aagg:ETAA8_39460"/>
<proteinExistence type="predicted"/>
<protein>
    <recommendedName>
        <fullName evidence="3">DUF2924 domain-containing protein</fullName>
    </recommendedName>
</protein>
<sequence length="163" mass="18420">MLNIDKEVAAMERMTVDQLRTKYADVFGEQTNGRHKEWLIKRIAWRMQANAEGDLSERARRRAAELANDADLRVTAPRKPKVTPDAEALTTTVAAKIGVSTELLPGTMLKREYKGRTIRVIVLDEGFECEGERHKSLTAVAKKITGKHWNGFHFFGLRNGGDR</sequence>
<dbReference type="Proteomes" id="UP000315017">
    <property type="component" value="Chromosome"/>
</dbReference>
<accession>A0A517YF58</accession>
<dbReference type="InterPro" id="IPR021322">
    <property type="entry name" value="DUF2924"/>
</dbReference>
<evidence type="ECO:0000313" key="1">
    <source>
        <dbReference type="EMBL" id="QDU28841.1"/>
    </source>
</evidence>
<dbReference type="EMBL" id="CP036274">
    <property type="protein sequence ID" value="QDU28841.1"/>
    <property type="molecule type" value="Genomic_DNA"/>
</dbReference>
<name>A0A517YF58_9BACT</name>
<evidence type="ECO:0000313" key="2">
    <source>
        <dbReference type="Proteomes" id="UP000315017"/>
    </source>
</evidence>
<evidence type="ECO:0008006" key="3">
    <source>
        <dbReference type="Google" id="ProtNLM"/>
    </source>
</evidence>
<dbReference type="Pfam" id="PF11149">
    <property type="entry name" value="DUF2924"/>
    <property type="match status" value="1"/>
</dbReference>
<keyword evidence="2" id="KW-1185">Reference proteome</keyword>
<dbReference type="RefSeq" id="WP_145091795.1">
    <property type="nucleotide sequence ID" value="NZ_CP036274.1"/>
</dbReference>
<organism evidence="1 2">
    <name type="scientific">Anatilimnocola aggregata</name>
    <dbReference type="NCBI Taxonomy" id="2528021"/>
    <lineage>
        <taxon>Bacteria</taxon>
        <taxon>Pseudomonadati</taxon>
        <taxon>Planctomycetota</taxon>
        <taxon>Planctomycetia</taxon>
        <taxon>Pirellulales</taxon>
        <taxon>Pirellulaceae</taxon>
        <taxon>Anatilimnocola</taxon>
    </lineage>
</organism>
<reference evidence="1 2" key="1">
    <citation type="submission" date="2019-02" db="EMBL/GenBank/DDBJ databases">
        <title>Deep-cultivation of Planctomycetes and their phenomic and genomic characterization uncovers novel biology.</title>
        <authorList>
            <person name="Wiegand S."/>
            <person name="Jogler M."/>
            <person name="Boedeker C."/>
            <person name="Pinto D."/>
            <person name="Vollmers J."/>
            <person name="Rivas-Marin E."/>
            <person name="Kohn T."/>
            <person name="Peeters S.H."/>
            <person name="Heuer A."/>
            <person name="Rast P."/>
            <person name="Oberbeckmann S."/>
            <person name="Bunk B."/>
            <person name="Jeske O."/>
            <person name="Meyerdierks A."/>
            <person name="Storesund J.E."/>
            <person name="Kallscheuer N."/>
            <person name="Luecker S."/>
            <person name="Lage O.M."/>
            <person name="Pohl T."/>
            <person name="Merkel B.J."/>
            <person name="Hornburger P."/>
            <person name="Mueller R.-W."/>
            <person name="Bruemmer F."/>
            <person name="Labrenz M."/>
            <person name="Spormann A.M."/>
            <person name="Op den Camp H."/>
            <person name="Overmann J."/>
            <person name="Amann R."/>
            <person name="Jetten M.S.M."/>
            <person name="Mascher T."/>
            <person name="Medema M.H."/>
            <person name="Devos D.P."/>
            <person name="Kaster A.-K."/>
            <person name="Ovreas L."/>
            <person name="Rohde M."/>
            <person name="Galperin M.Y."/>
            <person name="Jogler C."/>
        </authorList>
    </citation>
    <scope>NUCLEOTIDE SEQUENCE [LARGE SCALE GENOMIC DNA]</scope>
    <source>
        <strain evidence="1 2">ETA_A8</strain>
    </source>
</reference>
<dbReference type="AlphaFoldDB" id="A0A517YF58"/>